<proteinExistence type="inferred from homology"/>
<dbReference type="Pfam" id="PF00015">
    <property type="entry name" value="MCPsignal"/>
    <property type="match status" value="1"/>
</dbReference>
<evidence type="ECO:0000313" key="9">
    <source>
        <dbReference type="EMBL" id="MBT1443446.1"/>
    </source>
</evidence>
<evidence type="ECO:0000256" key="6">
    <source>
        <dbReference type="SAM" id="Phobius"/>
    </source>
</evidence>
<comment type="caution">
    <text evidence="9">The sequence shown here is derived from an EMBL/GenBank/DDBJ whole genome shotgun (WGS) entry which is preliminary data.</text>
</comment>
<gene>
    <name evidence="9" type="ORF">KJI95_02765</name>
</gene>
<dbReference type="PROSITE" id="PS50111">
    <property type="entry name" value="CHEMOTAXIS_TRANSDUC_2"/>
    <property type="match status" value="1"/>
</dbReference>
<dbReference type="SMART" id="SM00283">
    <property type="entry name" value="MA"/>
    <property type="match status" value="1"/>
</dbReference>
<dbReference type="Gene3D" id="1.10.287.950">
    <property type="entry name" value="Methyl-accepting chemotaxis protein"/>
    <property type="match status" value="1"/>
</dbReference>
<evidence type="ECO:0000256" key="3">
    <source>
        <dbReference type="ARBA" id="ARBA00029447"/>
    </source>
</evidence>
<evidence type="ECO:0000259" key="8">
    <source>
        <dbReference type="PROSITE" id="PS50112"/>
    </source>
</evidence>
<dbReference type="SUPFAM" id="SSF55785">
    <property type="entry name" value="PYP-like sensor domain (PAS domain)"/>
    <property type="match status" value="1"/>
</dbReference>
<dbReference type="SMART" id="SM00086">
    <property type="entry name" value="PAC"/>
    <property type="match status" value="1"/>
</dbReference>
<dbReference type="NCBIfam" id="TIGR00229">
    <property type="entry name" value="sensory_box"/>
    <property type="match status" value="1"/>
</dbReference>
<evidence type="ECO:0000313" key="10">
    <source>
        <dbReference type="Proteomes" id="UP001195903"/>
    </source>
</evidence>
<dbReference type="InterPro" id="IPR004090">
    <property type="entry name" value="Chemotax_Me-accpt_rcpt"/>
</dbReference>
<dbReference type="RefSeq" id="WP_214505631.1">
    <property type="nucleotide sequence ID" value="NZ_JAHEPS010000001.1"/>
</dbReference>
<dbReference type="PROSITE" id="PS50112">
    <property type="entry name" value="PAS"/>
    <property type="match status" value="1"/>
</dbReference>
<feature type="domain" description="Methyl-accepting transducer" evidence="7">
    <location>
        <begin position="242"/>
        <end position="478"/>
    </location>
</feature>
<keyword evidence="6" id="KW-0472">Membrane</keyword>
<comment type="subcellular location">
    <subcellularLocation>
        <location evidence="1">Membrane</location>
    </subcellularLocation>
</comment>
<name>A0ABS5V1G6_9GAMM</name>
<dbReference type="Gene3D" id="3.30.450.20">
    <property type="entry name" value="PAS domain"/>
    <property type="match status" value="1"/>
</dbReference>
<evidence type="ECO:0000256" key="5">
    <source>
        <dbReference type="SAM" id="Coils"/>
    </source>
</evidence>
<dbReference type="InterPro" id="IPR013655">
    <property type="entry name" value="PAS_fold_3"/>
</dbReference>
<keyword evidence="5" id="KW-0175">Coiled coil</keyword>
<dbReference type="Pfam" id="PF08447">
    <property type="entry name" value="PAS_3"/>
    <property type="match status" value="1"/>
</dbReference>
<dbReference type="CDD" id="cd00130">
    <property type="entry name" value="PAS"/>
    <property type="match status" value="1"/>
</dbReference>
<dbReference type="PRINTS" id="PR00260">
    <property type="entry name" value="CHEMTRNSDUCR"/>
</dbReference>
<organism evidence="9 10">
    <name type="scientific">Shewanella jiangmenensis</name>
    <dbReference type="NCBI Taxonomy" id="2837387"/>
    <lineage>
        <taxon>Bacteria</taxon>
        <taxon>Pseudomonadati</taxon>
        <taxon>Pseudomonadota</taxon>
        <taxon>Gammaproteobacteria</taxon>
        <taxon>Alteromonadales</taxon>
        <taxon>Shewanellaceae</taxon>
        <taxon>Shewanella</taxon>
    </lineage>
</organism>
<accession>A0ABS5V1G6</accession>
<dbReference type="InterPro" id="IPR001610">
    <property type="entry name" value="PAC"/>
</dbReference>
<keyword evidence="6" id="KW-0812">Transmembrane</keyword>
<protein>
    <submittedName>
        <fullName evidence="9">Methyl-accepting chemotaxis protein</fullName>
    </submittedName>
</protein>
<dbReference type="Proteomes" id="UP001195903">
    <property type="component" value="Unassembled WGS sequence"/>
</dbReference>
<feature type="coiled-coil region" evidence="5">
    <location>
        <begin position="264"/>
        <end position="291"/>
    </location>
</feature>
<evidence type="ECO:0000256" key="4">
    <source>
        <dbReference type="PROSITE-ProRule" id="PRU00284"/>
    </source>
</evidence>
<evidence type="ECO:0000256" key="2">
    <source>
        <dbReference type="ARBA" id="ARBA00023224"/>
    </source>
</evidence>
<dbReference type="EMBL" id="JAHEPS010000001">
    <property type="protein sequence ID" value="MBT1443446.1"/>
    <property type="molecule type" value="Genomic_DNA"/>
</dbReference>
<feature type="transmembrane region" description="Helical" evidence="6">
    <location>
        <begin position="150"/>
        <end position="167"/>
    </location>
</feature>
<dbReference type="InterPro" id="IPR035965">
    <property type="entry name" value="PAS-like_dom_sf"/>
</dbReference>
<reference evidence="9 10" key="1">
    <citation type="submission" date="2021-05" db="EMBL/GenBank/DDBJ databases">
        <title>Shewanella sp. JM162201.</title>
        <authorList>
            <person name="Xu S."/>
            <person name="Li A."/>
        </authorList>
    </citation>
    <scope>NUCLEOTIDE SEQUENCE [LARGE SCALE GENOMIC DNA]</scope>
    <source>
        <strain evidence="9 10">JM162201</strain>
    </source>
</reference>
<dbReference type="InterPro" id="IPR004089">
    <property type="entry name" value="MCPsignal_dom"/>
</dbReference>
<dbReference type="PANTHER" id="PTHR32089:SF52">
    <property type="entry name" value="CHEMOTAXIS SIGNAL TRANSDUCTION SYSTEM METHYL ACCEPTING SENSORY TRANSDUCER WITH PAS SENSORY DOMAIN"/>
    <property type="match status" value="1"/>
</dbReference>
<comment type="similarity">
    <text evidence="3">Belongs to the methyl-accepting chemotaxis (MCP) protein family.</text>
</comment>
<dbReference type="PANTHER" id="PTHR32089">
    <property type="entry name" value="METHYL-ACCEPTING CHEMOTAXIS PROTEIN MCPB"/>
    <property type="match status" value="1"/>
</dbReference>
<evidence type="ECO:0000256" key="1">
    <source>
        <dbReference type="ARBA" id="ARBA00004370"/>
    </source>
</evidence>
<dbReference type="InterPro" id="IPR000014">
    <property type="entry name" value="PAS"/>
</dbReference>
<evidence type="ECO:0000259" key="7">
    <source>
        <dbReference type="PROSITE" id="PS50111"/>
    </source>
</evidence>
<dbReference type="SMART" id="SM00091">
    <property type="entry name" value="PAS"/>
    <property type="match status" value="1"/>
</dbReference>
<dbReference type="SUPFAM" id="SSF58104">
    <property type="entry name" value="Methyl-accepting chemotaxis protein (MCP) signaling domain"/>
    <property type="match status" value="1"/>
</dbReference>
<keyword evidence="6" id="KW-1133">Transmembrane helix</keyword>
<keyword evidence="10" id="KW-1185">Reference proteome</keyword>
<sequence length="514" mass="55769">MPSFTQTNNREVTLRRDDELISTTDLRGTITYANQRFVEVSGFSRDELYGKPHNIVRHPDMPAAAFGEMWSMLKAGKSWRGIVKNRCKDGGYYWVDAFVTPIFEGGQITGYQSVRRAPEHSWVKRAGELYPKLRSGKGVGRHLTLGQKRLLSAVVVGSGLVGCGLVWGPGVMVAGAALMAINLGIFYDEAFKVPAKLMALKANYDSVSRYIYAGHDTSSVLEFQLLLQQARMTGVLGRSSDQAQALQQVAESLVVATGQTQTGLDMQRRQLEQLACAMEEMSATIAEVAANSQQTSAKIEDAHQLCRQGEHTMSQNRTRIGHLAQAVATAASNAELLNREAERVASAMGEIDAIAEQTNLLALNAAIEAARAGEQGRGFAVVADEVRALSARTQQSTQSISRSVDQMFSMLGNWAEEMNRSQQEAQSCAEAIAGSVQDMSAIYRQITDIHDFARQNAVAAGQQDTVVAEMSRNLQQLSEAANENLTAMATVADAATTLQQAADKAGSLRHTFGQ</sequence>
<keyword evidence="2 4" id="KW-0807">Transducer</keyword>
<feature type="domain" description="PAS" evidence="8">
    <location>
        <begin position="21"/>
        <end position="60"/>
    </location>
</feature>